<dbReference type="InterPro" id="IPR001853">
    <property type="entry name" value="DSBA-like_thioredoxin_dom"/>
</dbReference>
<feature type="domain" description="Thioredoxin" evidence="5">
    <location>
        <begin position="76"/>
        <end position="212"/>
    </location>
</feature>
<dbReference type="PANTHER" id="PTHR13887:SF14">
    <property type="entry name" value="DISULFIDE BOND FORMATION PROTEIN D"/>
    <property type="match status" value="1"/>
</dbReference>
<dbReference type="PROSITE" id="PS51352">
    <property type="entry name" value="THIOREDOXIN_2"/>
    <property type="match status" value="1"/>
</dbReference>
<keyword evidence="3" id="KW-1015">Disulfide bond</keyword>
<name>A0A1Z4JRG8_LEPBY</name>
<evidence type="ECO:0000259" key="5">
    <source>
        <dbReference type="PROSITE" id="PS51352"/>
    </source>
</evidence>
<reference evidence="6 7" key="1">
    <citation type="submission" date="2017-06" db="EMBL/GenBank/DDBJ databases">
        <title>Genome sequencing of cyanobaciteial culture collection at National Institute for Environmental Studies (NIES).</title>
        <authorList>
            <person name="Hirose Y."/>
            <person name="Shimura Y."/>
            <person name="Fujisawa T."/>
            <person name="Nakamura Y."/>
            <person name="Kawachi M."/>
        </authorList>
    </citation>
    <scope>NUCLEOTIDE SEQUENCE [LARGE SCALE GENOMIC DNA]</scope>
    <source>
        <strain evidence="6 7">NIES-2135</strain>
        <plasmid evidence="7">Plasmid Plasmid1 dna</plasmid>
    </source>
</reference>
<keyword evidence="1" id="KW-0732">Signal</keyword>
<sequence length="258" mass="28476">MIKQMTFVQKFYCTLALSISLWTIFLPQSVVLAAQPQTIDSTNIEAEVLSIIRAHPDVLIGAITAYQSEQENQRTQDQSQALERFKQSPTTVLGQSPAIGAGHGKLLLVEFSDFECPFCAKAHIDLQKLVADRSDVQLVYKHLPLVSIHAQAMPAALAAWAAAQQGKFWQYHDALFTHQSDLGEPLYFDIARTLKLNLDQFDRDRRSNAALSAVRADVDLANRLGISGTPSFIVSQNQTVELFSGSDLSPIKAVLDHA</sequence>
<organism evidence="6 7">
    <name type="scientific">Leptolyngbya boryana NIES-2135</name>
    <dbReference type="NCBI Taxonomy" id="1973484"/>
    <lineage>
        <taxon>Bacteria</taxon>
        <taxon>Bacillati</taxon>
        <taxon>Cyanobacteriota</taxon>
        <taxon>Cyanophyceae</taxon>
        <taxon>Leptolyngbyales</taxon>
        <taxon>Leptolyngbyaceae</taxon>
        <taxon>Leptolyngbya group</taxon>
        <taxon>Leptolyngbya</taxon>
    </lineage>
</organism>
<evidence type="ECO:0000256" key="3">
    <source>
        <dbReference type="ARBA" id="ARBA00023157"/>
    </source>
</evidence>
<dbReference type="PANTHER" id="PTHR13887">
    <property type="entry name" value="GLUTATHIONE S-TRANSFERASE KAPPA"/>
    <property type="match status" value="1"/>
</dbReference>
<keyword evidence="2" id="KW-0560">Oxidoreductase</keyword>
<dbReference type="Gene3D" id="3.40.30.10">
    <property type="entry name" value="Glutaredoxin"/>
    <property type="match status" value="1"/>
</dbReference>
<dbReference type="Pfam" id="PF01323">
    <property type="entry name" value="DSBA"/>
    <property type="match status" value="1"/>
</dbReference>
<gene>
    <name evidence="6" type="ORF">NIES2135_61990</name>
</gene>
<evidence type="ECO:0000313" key="6">
    <source>
        <dbReference type="EMBL" id="BAY59322.1"/>
    </source>
</evidence>
<evidence type="ECO:0000256" key="2">
    <source>
        <dbReference type="ARBA" id="ARBA00023002"/>
    </source>
</evidence>
<accession>A0A1Z4JRG8</accession>
<protein>
    <submittedName>
        <fullName evidence="6">DSBA oxidoreductase</fullName>
    </submittedName>
</protein>
<dbReference type="Proteomes" id="UP000217895">
    <property type="component" value="Plasmid Plasmid1 dna"/>
</dbReference>
<keyword evidence="6" id="KW-0614">Plasmid</keyword>
<dbReference type="InterPro" id="IPR013766">
    <property type="entry name" value="Thioredoxin_domain"/>
</dbReference>
<evidence type="ECO:0000256" key="1">
    <source>
        <dbReference type="ARBA" id="ARBA00022729"/>
    </source>
</evidence>
<keyword evidence="7" id="KW-1185">Reference proteome</keyword>
<geneLocation type="plasmid" evidence="6">
    <name>plasmid1</name>
</geneLocation>
<dbReference type="EMBL" id="AP018204">
    <property type="protein sequence ID" value="BAY59322.1"/>
    <property type="molecule type" value="Genomic_DNA"/>
</dbReference>
<dbReference type="AlphaFoldDB" id="A0A1Z4JRG8"/>
<proteinExistence type="predicted"/>
<keyword evidence="4" id="KW-0676">Redox-active center</keyword>
<evidence type="ECO:0000256" key="4">
    <source>
        <dbReference type="ARBA" id="ARBA00023284"/>
    </source>
</evidence>
<dbReference type="InterPro" id="IPR036249">
    <property type="entry name" value="Thioredoxin-like_sf"/>
</dbReference>
<evidence type="ECO:0000313" key="7">
    <source>
        <dbReference type="Proteomes" id="UP000217895"/>
    </source>
</evidence>
<dbReference type="GO" id="GO:0016491">
    <property type="term" value="F:oxidoreductase activity"/>
    <property type="evidence" value="ECO:0007669"/>
    <property type="project" value="UniProtKB-KW"/>
</dbReference>
<dbReference type="SUPFAM" id="SSF52833">
    <property type="entry name" value="Thioredoxin-like"/>
    <property type="match status" value="1"/>
</dbReference>